<keyword evidence="3" id="KW-1185">Reference proteome</keyword>
<reference evidence="2 3" key="1">
    <citation type="submission" date="2016-04" db="EMBL/GenBank/DDBJ databases">
        <title>Draft genome of Fonsecaea erecta CBS 125763.</title>
        <authorList>
            <person name="Weiss V.A."/>
            <person name="Vicente V.A."/>
            <person name="Raittz R.T."/>
            <person name="Moreno L.F."/>
            <person name="De Souza E.M."/>
            <person name="Pedrosa F.O."/>
            <person name="Steffens M.B."/>
            <person name="Faoro H."/>
            <person name="Tadra-Sfeir M.Z."/>
            <person name="Najafzadeh M.J."/>
            <person name="Felipe M.S."/>
            <person name="Teixeira M."/>
            <person name="Sun J."/>
            <person name="Xi L."/>
            <person name="Gomes R."/>
            <person name="De Azevedo C.M."/>
            <person name="Salgado C.G."/>
            <person name="Da Silva M.B."/>
            <person name="Nascimento M.F."/>
            <person name="Queiroz-Telles F."/>
            <person name="Attili D.S."/>
            <person name="Gorbushina A."/>
        </authorList>
    </citation>
    <scope>NUCLEOTIDE SEQUENCE [LARGE SCALE GENOMIC DNA]</scope>
    <source>
        <strain evidence="2 3">CBS 125763</strain>
    </source>
</reference>
<accession>A0A178Z8R9</accession>
<feature type="region of interest" description="Disordered" evidence="1">
    <location>
        <begin position="1"/>
        <end position="62"/>
    </location>
</feature>
<name>A0A178Z8R9_9EURO</name>
<evidence type="ECO:0000256" key="1">
    <source>
        <dbReference type="SAM" id="MobiDB-lite"/>
    </source>
</evidence>
<dbReference type="EMBL" id="LVYI01000009">
    <property type="protein sequence ID" value="OAP56179.1"/>
    <property type="molecule type" value="Genomic_DNA"/>
</dbReference>
<feature type="region of interest" description="Disordered" evidence="1">
    <location>
        <begin position="85"/>
        <end position="145"/>
    </location>
</feature>
<evidence type="ECO:0000313" key="2">
    <source>
        <dbReference type="EMBL" id="OAP56179.1"/>
    </source>
</evidence>
<comment type="caution">
    <text evidence="2">The sequence shown here is derived from an EMBL/GenBank/DDBJ whole genome shotgun (WGS) entry which is preliminary data.</text>
</comment>
<dbReference type="OrthoDB" id="4144357at2759"/>
<protein>
    <submittedName>
        <fullName evidence="2">Uncharacterized protein</fullName>
    </submittedName>
</protein>
<feature type="compositionally biased region" description="Polar residues" evidence="1">
    <location>
        <begin position="17"/>
        <end position="34"/>
    </location>
</feature>
<evidence type="ECO:0000313" key="3">
    <source>
        <dbReference type="Proteomes" id="UP000078343"/>
    </source>
</evidence>
<sequence length="145" mass="15752">MSDLKESKSPLLGKPNELQSTQPATTHKSPQSVSEGLGDSGPPPPEILRSISNKEFPAWGEYLDKEKPKEYIMWKLKMIGEGHQAMTSQNAGVENQQTSNGSGMGEPSSSGSSSRLQPEIPKGEQKHGEVLAAMKKHHVSEEKES</sequence>
<gene>
    <name evidence="2" type="ORF">AYL99_09358</name>
</gene>
<feature type="compositionally biased region" description="Polar residues" evidence="1">
    <location>
        <begin position="85"/>
        <end position="98"/>
    </location>
</feature>
<organism evidence="2 3">
    <name type="scientific">Fonsecaea erecta</name>
    <dbReference type="NCBI Taxonomy" id="1367422"/>
    <lineage>
        <taxon>Eukaryota</taxon>
        <taxon>Fungi</taxon>
        <taxon>Dikarya</taxon>
        <taxon>Ascomycota</taxon>
        <taxon>Pezizomycotina</taxon>
        <taxon>Eurotiomycetes</taxon>
        <taxon>Chaetothyriomycetidae</taxon>
        <taxon>Chaetothyriales</taxon>
        <taxon>Herpotrichiellaceae</taxon>
        <taxon>Fonsecaea</taxon>
    </lineage>
</organism>
<dbReference type="AlphaFoldDB" id="A0A178Z8R9"/>
<dbReference type="Proteomes" id="UP000078343">
    <property type="component" value="Unassembled WGS sequence"/>
</dbReference>
<dbReference type="RefSeq" id="XP_018689546.1">
    <property type="nucleotide sequence ID" value="XM_018840865.1"/>
</dbReference>
<proteinExistence type="predicted"/>
<feature type="compositionally biased region" description="Low complexity" evidence="1">
    <location>
        <begin position="99"/>
        <end position="114"/>
    </location>
</feature>
<dbReference type="GeneID" id="30013526"/>